<accession>A0ABN8YAK9</accession>
<reference evidence="2" key="1">
    <citation type="submission" date="2023-04" db="EMBL/GenBank/DDBJ databases">
        <authorList>
            <consortium name="ELIXIR-Norway"/>
        </authorList>
    </citation>
    <scope>NUCLEOTIDE SEQUENCE [LARGE SCALE GENOMIC DNA]</scope>
</reference>
<keyword evidence="3" id="KW-1185">Reference proteome</keyword>
<organism evidence="2 3">
    <name type="scientific">Rangifer tarandus platyrhynchus</name>
    <name type="common">Svalbard reindeer</name>
    <dbReference type="NCBI Taxonomy" id="3082113"/>
    <lineage>
        <taxon>Eukaryota</taxon>
        <taxon>Metazoa</taxon>
        <taxon>Chordata</taxon>
        <taxon>Craniata</taxon>
        <taxon>Vertebrata</taxon>
        <taxon>Euteleostomi</taxon>
        <taxon>Mammalia</taxon>
        <taxon>Eutheria</taxon>
        <taxon>Laurasiatheria</taxon>
        <taxon>Artiodactyla</taxon>
        <taxon>Ruminantia</taxon>
        <taxon>Pecora</taxon>
        <taxon>Cervidae</taxon>
        <taxon>Odocoileinae</taxon>
        <taxon>Rangifer</taxon>
    </lineage>
</organism>
<feature type="compositionally biased region" description="Basic residues" evidence="1">
    <location>
        <begin position="63"/>
        <end position="80"/>
    </location>
</feature>
<feature type="compositionally biased region" description="Pro residues" evidence="1">
    <location>
        <begin position="105"/>
        <end position="114"/>
    </location>
</feature>
<feature type="compositionally biased region" description="Basic and acidic residues" evidence="1">
    <location>
        <begin position="95"/>
        <end position="104"/>
    </location>
</feature>
<evidence type="ECO:0000256" key="1">
    <source>
        <dbReference type="SAM" id="MobiDB-lite"/>
    </source>
</evidence>
<gene>
    <name evidence="2" type="ORF">MRATA1EN1_LOCUS5848</name>
</gene>
<protein>
    <submittedName>
        <fullName evidence="2">Uncharacterized protein</fullName>
    </submittedName>
</protein>
<evidence type="ECO:0000313" key="2">
    <source>
        <dbReference type="EMBL" id="CAI9156886.1"/>
    </source>
</evidence>
<proteinExistence type="predicted"/>
<sequence length="114" mass="11880">MRVPRPEFSGPGALARRSSGGRTGVARGALAVPSPALWRRGEWAPGAQQAGASSPVPSPSPPSRRRGGPGPARRGRRRAVRQVPALTGCWVPRAQDGDAPERPELPSPDAPSPK</sequence>
<name>A0ABN8YAK9_RANTA</name>
<dbReference type="Proteomes" id="UP001176941">
    <property type="component" value="Chromosome 15"/>
</dbReference>
<feature type="region of interest" description="Disordered" evidence="1">
    <location>
        <begin position="1"/>
        <end position="26"/>
    </location>
</feature>
<feature type="region of interest" description="Disordered" evidence="1">
    <location>
        <begin position="40"/>
        <end position="114"/>
    </location>
</feature>
<evidence type="ECO:0000313" key="3">
    <source>
        <dbReference type="Proteomes" id="UP001176941"/>
    </source>
</evidence>
<dbReference type="EMBL" id="OX459951">
    <property type="protein sequence ID" value="CAI9156886.1"/>
    <property type="molecule type" value="Genomic_DNA"/>
</dbReference>